<protein>
    <submittedName>
        <fullName evidence="1">Putative membrane protein</fullName>
    </submittedName>
</protein>
<evidence type="ECO:0000313" key="2">
    <source>
        <dbReference type="Proteomes" id="UP000053235"/>
    </source>
</evidence>
<dbReference type="Proteomes" id="UP000053235">
    <property type="component" value="Unassembled WGS sequence"/>
</dbReference>
<name>A0A0M7AP73_9HYPH</name>
<keyword evidence="2" id="KW-1185">Reference proteome</keyword>
<organism evidence="1 2">
    <name type="scientific">Roseibium alexandrii</name>
    <dbReference type="NCBI Taxonomy" id="388408"/>
    <lineage>
        <taxon>Bacteria</taxon>
        <taxon>Pseudomonadati</taxon>
        <taxon>Pseudomonadota</taxon>
        <taxon>Alphaproteobacteria</taxon>
        <taxon>Hyphomicrobiales</taxon>
        <taxon>Stappiaceae</taxon>
        <taxon>Roseibium</taxon>
    </lineage>
</organism>
<reference evidence="2" key="1">
    <citation type="submission" date="2015-07" db="EMBL/GenBank/DDBJ databases">
        <authorList>
            <person name="Rodrigo-Torres Lidia"/>
            <person name="Arahal R.David."/>
        </authorList>
    </citation>
    <scope>NUCLEOTIDE SEQUENCE [LARGE SCALE GENOMIC DNA]</scope>
    <source>
        <strain evidence="2">CECT 5112</strain>
    </source>
</reference>
<proteinExistence type="predicted"/>
<dbReference type="AlphaFoldDB" id="A0A0M7AP73"/>
<evidence type="ECO:0000313" key="1">
    <source>
        <dbReference type="EMBL" id="CTQ76689.1"/>
    </source>
</evidence>
<sequence>MGELVIIIFEKQDAAKKVLDQLKKRSFQGIVDLEGAVVAERDELGITKVSNLGNIALEHSAGGTAFGVILGTVFGGIAGAGPVGAGIGAAIGAGAGIVTGLFEQASDENDVLRDIAKELKPESSALGVVLFVNDMDRATLLADLEGLDGKVIRSTLSAKNKADLVKQLEQNSGAKFSV</sequence>
<dbReference type="EMBL" id="CXWD01000028">
    <property type="protein sequence ID" value="CTQ76689.1"/>
    <property type="molecule type" value="Genomic_DNA"/>
</dbReference>
<accession>A0A0M7AP73</accession>
<dbReference type="RefSeq" id="WP_055673857.1">
    <property type="nucleotide sequence ID" value="NZ_CXWD01000028.1"/>
</dbReference>
<gene>
    <name evidence="1" type="ORF">LAX5112_04674</name>
</gene>
<dbReference type="Pfam" id="PF06897">
    <property type="entry name" value="DUF1269"/>
    <property type="match status" value="1"/>
</dbReference>
<dbReference type="InterPro" id="IPR009200">
    <property type="entry name" value="DUF1269_membrane"/>
</dbReference>